<dbReference type="Pfam" id="PF04860">
    <property type="entry name" value="Phage_portal"/>
    <property type="match status" value="1"/>
</dbReference>
<dbReference type="RefSeq" id="WP_311671243.1">
    <property type="nucleotide sequence ID" value="NZ_JAVREQ010000001.1"/>
</dbReference>
<evidence type="ECO:0000313" key="3">
    <source>
        <dbReference type="Proteomes" id="UP001183414"/>
    </source>
</evidence>
<proteinExistence type="predicted"/>
<protein>
    <submittedName>
        <fullName evidence="2">Phage portal protein</fullName>
    </submittedName>
</protein>
<feature type="compositionally biased region" description="Low complexity" evidence="1">
    <location>
        <begin position="436"/>
        <end position="448"/>
    </location>
</feature>
<dbReference type="EMBL" id="JAVREQ010000001">
    <property type="protein sequence ID" value="MDT0377238.1"/>
    <property type="molecule type" value="Genomic_DNA"/>
</dbReference>
<name>A0ABU2NNK9_9ACTN</name>
<evidence type="ECO:0000313" key="2">
    <source>
        <dbReference type="EMBL" id="MDT0377238.1"/>
    </source>
</evidence>
<reference evidence="3" key="1">
    <citation type="submission" date="2023-07" db="EMBL/GenBank/DDBJ databases">
        <title>30 novel species of actinomycetes from the DSMZ collection.</title>
        <authorList>
            <person name="Nouioui I."/>
        </authorList>
    </citation>
    <scope>NUCLEOTIDE SEQUENCE [LARGE SCALE GENOMIC DNA]</scope>
    <source>
        <strain evidence="3">DSM 42041</strain>
    </source>
</reference>
<keyword evidence="3" id="KW-1185">Reference proteome</keyword>
<feature type="compositionally biased region" description="Gly residues" evidence="1">
    <location>
        <begin position="449"/>
        <end position="458"/>
    </location>
</feature>
<feature type="compositionally biased region" description="Low complexity" evidence="1">
    <location>
        <begin position="465"/>
        <end position="474"/>
    </location>
</feature>
<sequence length="755" mass="82970">MKSPLAALGRFLVRNDAPVPYVPRAARTGPVMPYATRGGMEAQMRAMGTVGTLFAIVNRTSNATAQAEWRLYRRAPSGDPEDRREILSHPALDLWQRPNPFMPRQEFVEAFQQHIDLTGEGWWVLARNRRATMPLELWPVRPDRMEPVRHPELFLTGYVYTGPGGEQVPLGRRDVIQLRMPNPLDPYRGMGPVQTLLADLDGVRFSAEWNRNFFANSAEPGGIIEVPEGLLDEEFNELRDRWNEQHRGVANAHRVAILEHGKWVDRKYSHTDMQFTELRQLSREFIREAFGMPKPMLGTVEDANRANMEAAEVIFARYLVVPRLERIKSALNRELLPLFGTASAGLEFDYDNPVPADRELEARELEARARAVKDLVDAGAYGPQALEAVGLPAVAFGQPDADPDRELLIDLVKGAPAHLAELLLPALGFDLPAPAAESGGAPASSPPGTGNGGAGGETEGVEARWWPAASTPSTTWPPPGLTAARNNDGDENEEEGEEAEEAMDTVHRQHTEATTDLMDEWETVAEEQYQELAQQIQTAVDDEDPEALAELALSTDGTATLRRALGAMATTAAEQMAREADAQGVEVEPPDIDEALRNQMPVHVWAVFGVELVDIAAATAGLLASALAGQAGREALRRYRPGISGRQVAEEVTGWLRGLKHVLRRDTLADALHRAQNVGRLATLAEAPDPWRYVADERNDGNVCPPCREVDGTVFPDLEAARQVYGTGGYDQCAGGPRCRGTVRAIWNRPEDEEG</sequence>
<feature type="compositionally biased region" description="Acidic residues" evidence="1">
    <location>
        <begin position="489"/>
        <end position="501"/>
    </location>
</feature>
<dbReference type="InterPro" id="IPR006944">
    <property type="entry name" value="Phage/GTA_portal"/>
</dbReference>
<gene>
    <name evidence="2" type="ORF">RM572_00410</name>
</gene>
<dbReference type="Proteomes" id="UP001183414">
    <property type="component" value="Unassembled WGS sequence"/>
</dbReference>
<accession>A0ABU2NNK9</accession>
<feature type="region of interest" description="Disordered" evidence="1">
    <location>
        <begin position="436"/>
        <end position="501"/>
    </location>
</feature>
<organism evidence="2 3">
    <name type="scientific">Streptomyces hazeniae</name>
    <dbReference type="NCBI Taxonomy" id="3075538"/>
    <lineage>
        <taxon>Bacteria</taxon>
        <taxon>Bacillati</taxon>
        <taxon>Actinomycetota</taxon>
        <taxon>Actinomycetes</taxon>
        <taxon>Kitasatosporales</taxon>
        <taxon>Streptomycetaceae</taxon>
        <taxon>Streptomyces</taxon>
    </lineage>
</organism>
<comment type="caution">
    <text evidence="2">The sequence shown here is derived from an EMBL/GenBank/DDBJ whole genome shotgun (WGS) entry which is preliminary data.</text>
</comment>
<evidence type="ECO:0000256" key="1">
    <source>
        <dbReference type="SAM" id="MobiDB-lite"/>
    </source>
</evidence>